<sequence>MANKTKTATITLPTYIDFEPYCEWKKEEGVETLDFHLPDFKKDQLRVQVNNLGVLKVSGEKVATADGTKRNRFVKETKIPQGCNINDIRAKFSGGHLHVTMPKKASPQIEQQQMKPETTSSGAPKPDVTQKPTSEVQAPKDEKPKAPSSENGKAGTSTSYDQAKGDNMFGLGSSVGRLQVHKKVNVGLGVAVAAVVAIGVYVAFKYGSSSSPPSNIED</sequence>
<evidence type="ECO:0000256" key="5">
    <source>
        <dbReference type="RuleBase" id="RU003616"/>
    </source>
</evidence>
<feature type="compositionally biased region" description="Polar residues" evidence="6">
    <location>
        <begin position="148"/>
        <end position="161"/>
    </location>
</feature>
<feature type="region of interest" description="Disordered" evidence="6">
    <location>
        <begin position="98"/>
        <end position="163"/>
    </location>
</feature>
<comment type="similarity">
    <text evidence="4 5">Belongs to the small heat shock protein (HSP20) family.</text>
</comment>
<dbReference type="Proteomes" id="UP000596660">
    <property type="component" value="Unplaced"/>
</dbReference>
<reference evidence="9" key="2">
    <citation type="submission" date="2021-03" db="UniProtKB">
        <authorList>
            <consortium name="EnsemblPlants"/>
        </authorList>
    </citation>
    <scope>IDENTIFICATION</scope>
</reference>
<dbReference type="SUPFAM" id="SSF49764">
    <property type="entry name" value="HSP20-like chaperones"/>
    <property type="match status" value="1"/>
</dbReference>
<dbReference type="OMA" id="ERPLHEN"/>
<evidence type="ECO:0000313" key="9">
    <source>
        <dbReference type="EnsemblPlants" id="AUR62036271-RA:cds"/>
    </source>
</evidence>
<name>A0A803MWA6_CHEQI</name>
<keyword evidence="2" id="KW-1003">Cell membrane</keyword>
<evidence type="ECO:0000256" key="3">
    <source>
        <dbReference type="ARBA" id="ARBA00022821"/>
    </source>
</evidence>
<dbReference type="EnsemblPlants" id="AUR62036271-RA">
    <property type="protein sequence ID" value="AUR62036271-RA:cds"/>
    <property type="gene ID" value="AUR62036271"/>
</dbReference>
<dbReference type="GO" id="GO:0006952">
    <property type="term" value="P:defense response"/>
    <property type="evidence" value="ECO:0007669"/>
    <property type="project" value="UniProtKB-KW"/>
</dbReference>
<evidence type="ECO:0000256" key="6">
    <source>
        <dbReference type="SAM" id="MobiDB-lite"/>
    </source>
</evidence>
<evidence type="ECO:0000256" key="4">
    <source>
        <dbReference type="PROSITE-ProRule" id="PRU00285"/>
    </source>
</evidence>
<protein>
    <recommendedName>
        <fullName evidence="8">SHSP domain-containing protein</fullName>
    </recommendedName>
</protein>
<evidence type="ECO:0000313" key="10">
    <source>
        <dbReference type="Proteomes" id="UP000596660"/>
    </source>
</evidence>
<dbReference type="InterPro" id="IPR008978">
    <property type="entry name" value="HSP20-like_chaperone"/>
</dbReference>
<dbReference type="KEGG" id="cqi:110688813"/>
<evidence type="ECO:0000256" key="1">
    <source>
        <dbReference type="ARBA" id="ARBA00004162"/>
    </source>
</evidence>
<accession>A0A803MWA6</accession>
<dbReference type="Gramene" id="AUR62036271-RA">
    <property type="protein sequence ID" value="AUR62036271-RA:cds"/>
    <property type="gene ID" value="AUR62036271"/>
</dbReference>
<dbReference type="PANTHER" id="PTHR43670:SF114">
    <property type="entry name" value="OS05G0592000 PROTEIN"/>
    <property type="match status" value="1"/>
</dbReference>
<dbReference type="GO" id="GO:0005886">
    <property type="term" value="C:plasma membrane"/>
    <property type="evidence" value="ECO:0007669"/>
    <property type="project" value="UniProtKB-SubCell"/>
</dbReference>
<organism evidence="9 10">
    <name type="scientific">Chenopodium quinoa</name>
    <name type="common">Quinoa</name>
    <dbReference type="NCBI Taxonomy" id="63459"/>
    <lineage>
        <taxon>Eukaryota</taxon>
        <taxon>Viridiplantae</taxon>
        <taxon>Streptophyta</taxon>
        <taxon>Embryophyta</taxon>
        <taxon>Tracheophyta</taxon>
        <taxon>Spermatophyta</taxon>
        <taxon>Magnoliopsida</taxon>
        <taxon>eudicotyledons</taxon>
        <taxon>Gunneridae</taxon>
        <taxon>Pentapetalae</taxon>
        <taxon>Caryophyllales</taxon>
        <taxon>Chenopodiaceae</taxon>
        <taxon>Chenopodioideae</taxon>
        <taxon>Atripliceae</taxon>
        <taxon>Chenopodium</taxon>
    </lineage>
</organism>
<dbReference type="GeneID" id="110688813"/>
<evidence type="ECO:0000259" key="8">
    <source>
        <dbReference type="PROSITE" id="PS01031"/>
    </source>
</evidence>
<dbReference type="AlphaFoldDB" id="A0A803MWA6"/>
<evidence type="ECO:0000256" key="2">
    <source>
        <dbReference type="ARBA" id="ARBA00022475"/>
    </source>
</evidence>
<comment type="subcellular location">
    <subcellularLocation>
        <location evidence="1">Cell membrane</location>
        <topology evidence="1">Single-pass membrane protein</topology>
    </subcellularLocation>
</comment>
<proteinExistence type="inferred from homology"/>
<dbReference type="SMR" id="A0A803MWA6"/>
<feature type="transmembrane region" description="Helical" evidence="7">
    <location>
        <begin position="184"/>
        <end position="204"/>
    </location>
</feature>
<dbReference type="RefSeq" id="XP_021721261.1">
    <property type="nucleotide sequence ID" value="XM_021865569.1"/>
</dbReference>
<reference evidence="9" key="1">
    <citation type="journal article" date="2017" name="Nature">
        <title>The genome of Chenopodium quinoa.</title>
        <authorList>
            <person name="Jarvis D.E."/>
            <person name="Ho Y.S."/>
            <person name="Lightfoot D.J."/>
            <person name="Schmoeckel S.M."/>
            <person name="Li B."/>
            <person name="Borm T.J.A."/>
            <person name="Ohyanagi H."/>
            <person name="Mineta K."/>
            <person name="Michell C.T."/>
            <person name="Saber N."/>
            <person name="Kharbatia N.M."/>
            <person name="Rupper R.R."/>
            <person name="Sharp A.R."/>
            <person name="Dally N."/>
            <person name="Boughton B.A."/>
            <person name="Woo Y.H."/>
            <person name="Gao G."/>
            <person name="Schijlen E.G.W.M."/>
            <person name="Guo X."/>
            <person name="Momin A.A."/>
            <person name="Negrao S."/>
            <person name="Al-Babili S."/>
            <person name="Gehring C."/>
            <person name="Roessner U."/>
            <person name="Jung C."/>
            <person name="Murphy K."/>
            <person name="Arold S.T."/>
            <person name="Gojobori T."/>
            <person name="van der Linden C.G."/>
            <person name="van Loo E.N."/>
            <person name="Jellen E.N."/>
            <person name="Maughan P.J."/>
            <person name="Tester M."/>
        </authorList>
    </citation>
    <scope>NUCLEOTIDE SEQUENCE [LARGE SCALE GENOMIC DNA]</scope>
    <source>
        <strain evidence="9">cv. PI 614886</strain>
    </source>
</reference>
<dbReference type="InterPro" id="IPR002068">
    <property type="entry name" value="A-crystallin/Hsp20_dom"/>
</dbReference>
<dbReference type="PANTHER" id="PTHR43670">
    <property type="entry name" value="HEAT SHOCK PROTEIN 26"/>
    <property type="match status" value="1"/>
</dbReference>
<dbReference type="GO" id="GO:0034605">
    <property type="term" value="P:cellular response to heat"/>
    <property type="evidence" value="ECO:0007669"/>
    <property type="project" value="TreeGrafter"/>
</dbReference>
<keyword evidence="7" id="KW-1133">Transmembrane helix</keyword>
<dbReference type="CDD" id="cd06464">
    <property type="entry name" value="ACD_sHsps-like"/>
    <property type="match status" value="1"/>
</dbReference>
<dbReference type="Pfam" id="PF00011">
    <property type="entry name" value="HSP20"/>
    <property type="match status" value="1"/>
</dbReference>
<dbReference type="Gene3D" id="2.60.40.790">
    <property type="match status" value="1"/>
</dbReference>
<dbReference type="PROSITE" id="PS01031">
    <property type="entry name" value="SHSP"/>
    <property type="match status" value="1"/>
</dbReference>
<keyword evidence="10" id="KW-1185">Reference proteome</keyword>
<evidence type="ECO:0000256" key="7">
    <source>
        <dbReference type="SAM" id="Phobius"/>
    </source>
</evidence>
<dbReference type="OrthoDB" id="1431247at2759"/>
<feature type="compositionally biased region" description="Polar residues" evidence="6">
    <location>
        <begin position="108"/>
        <end position="122"/>
    </location>
</feature>
<gene>
    <name evidence="9" type="primary">LOC110688813</name>
</gene>
<keyword evidence="3" id="KW-0611">Plant defense</keyword>
<feature type="domain" description="SHSP" evidence="8">
    <location>
        <begin position="12"/>
        <end position="119"/>
    </location>
</feature>
<keyword evidence="7" id="KW-0472">Membrane</keyword>
<keyword evidence="7" id="KW-0812">Transmembrane</keyword>